<keyword evidence="3" id="KW-1185">Reference proteome</keyword>
<feature type="compositionally biased region" description="Polar residues" evidence="1">
    <location>
        <begin position="167"/>
        <end position="191"/>
    </location>
</feature>
<dbReference type="EMBL" id="WIGM01000743">
    <property type="protein sequence ID" value="KAF6813982.1"/>
    <property type="molecule type" value="Genomic_DNA"/>
</dbReference>
<protein>
    <submittedName>
        <fullName evidence="2">Uncharacterized protein</fullName>
    </submittedName>
</protein>
<sequence>MTATSASKVAQTIDFVSQRPPTPLRIAKTNITTTAAKVHYPRPPRQTGSLRYFKCPCCALVLPELYREGTAWIPPLIFPSIDGLLGHLQHLHAFSLRSLPWTSSGIGDEENEGRYMGDSYFDNADYFDQGSDNQSCMDDPNDSDQDTDGLASLLSCVISAVSQGSATGEIRSTNTSSDEETQPATSTTYHKNTPYLAEDDDTLIIEVFDEKNIEKEKKGYLGRKTIRVGDALNLLKDTSGRGFAIDARGGTS</sequence>
<reference evidence="2" key="1">
    <citation type="journal article" date="2020" name="Phytopathology">
        <title>Genome Sequence Resources of Colletotrichum truncatum, C. plurivorum, C. musicola, and C. sojae: Four Species Pathogenic to Soybean (Glycine max).</title>
        <authorList>
            <person name="Rogerio F."/>
            <person name="Boufleur T.R."/>
            <person name="Ciampi-Guillardi M."/>
            <person name="Sukno S.A."/>
            <person name="Thon M.R."/>
            <person name="Massola Junior N.S."/>
            <person name="Baroncelli R."/>
        </authorList>
    </citation>
    <scope>NUCLEOTIDE SEQUENCE</scope>
    <source>
        <strain evidence="2">LFN0074</strain>
    </source>
</reference>
<comment type="caution">
    <text evidence="2">The sequence shown here is derived from an EMBL/GenBank/DDBJ whole genome shotgun (WGS) entry which is preliminary data.</text>
</comment>
<evidence type="ECO:0000313" key="2">
    <source>
        <dbReference type="EMBL" id="KAF6813982.1"/>
    </source>
</evidence>
<feature type="region of interest" description="Disordered" evidence="1">
    <location>
        <begin position="167"/>
        <end position="192"/>
    </location>
</feature>
<name>A0A8H6JJA4_9PEZI</name>
<dbReference type="AlphaFoldDB" id="A0A8H6JJA4"/>
<dbReference type="Proteomes" id="UP000639643">
    <property type="component" value="Unassembled WGS sequence"/>
</dbReference>
<dbReference type="OrthoDB" id="20872at2759"/>
<proteinExistence type="predicted"/>
<evidence type="ECO:0000256" key="1">
    <source>
        <dbReference type="SAM" id="MobiDB-lite"/>
    </source>
</evidence>
<evidence type="ECO:0000313" key="3">
    <source>
        <dbReference type="Proteomes" id="UP000639643"/>
    </source>
</evidence>
<organism evidence="2 3">
    <name type="scientific">Colletotrichum musicola</name>
    <dbReference type="NCBI Taxonomy" id="2175873"/>
    <lineage>
        <taxon>Eukaryota</taxon>
        <taxon>Fungi</taxon>
        <taxon>Dikarya</taxon>
        <taxon>Ascomycota</taxon>
        <taxon>Pezizomycotina</taxon>
        <taxon>Sordariomycetes</taxon>
        <taxon>Hypocreomycetidae</taxon>
        <taxon>Glomerellales</taxon>
        <taxon>Glomerellaceae</taxon>
        <taxon>Colletotrichum</taxon>
        <taxon>Colletotrichum orchidearum species complex</taxon>
    </lineage>
</organism>
<accession>A0A8H6JJA4</accession>
<gene>
    <name evidence="2" type="ORF">CMUS01_12739</name>
</gene>